<comment type="caution">
    <text evidence="3">The sequence shown here is derived from an EMBL/GenBank/DDBJ whole genome shotgun (WGS) entry which is preliminary data.</text>
</comment>
<proteinExistence type="predicted"/>
<evidence type="ECO:0008006" key="5">
    <source>
        <dbReference type="Google" id="ProtNLM"/>
    </source>
</evidence>
<dbReference type="Proteomes" id="UP001165090">
    <property type="component" value="Unassembled WGS sequence"/>
</dbReference>
<organism evidence="3 4">
    <name type="scientific">Volvox africanus</name>
    <dbReference type="NCBI Taxonomy" id="51714"/>
    <lineage>
        <taxon>Eukaryota</taxon>
        <taxon>Viridiplantae</taxon>
        <taxon>Chlorophyta</taxon>
        <taxon>core chlorophytes</taxon>
        <taxon>Chlorophyceae</taxon>
        <taxon>CS clade</taxon>
        <taxon>Chlamydomonadales</taxon>
        <taxon>Volvocaceae</taxon>
        <taxon>Volvox</taxon>
    </lineage>
</organism>
<dbReference type="PANTHER" id="PTHR12469:SF2">
    <property type="entry name" value="SUCCINATE DEHYDROGENASE ASSEMBLY FACTOR 2, MITOCHONDRIAL"/>
    <property type="match status" value="1"/>
</dbReference>
<accession>A0ABQ5S4C2</accession>
<keyword evidence="4" id="KW-1185">Reference proteome</keyword>
<feature type="compositionally biased region" description="Basic and acidic residues" evidence="2">
    <location>
        <begin position="145"/>
        <end position="158"/>
    </location>
</feature>
<dbReference type="Gene3D" id="1.10.150.250">
    <property type="entry name" value="Flavinator of succinate dehydrogenase"/>
    <property type="match status" value="1"/>
</dbReference>
<dbReference type="EMBL" id="BSDZ01000020">
    <property type="protein sequence ID" value="GLI64743.1"/>
    <property type="molecule type" value="Genomic_DNA"/>
</dbReference>
<protein>
    <recommendedName>
        <fullName evidence="5">Succinate dehydrogenase assembly factor 2, mitochondrial</fullName>
    </recommendedName>
</protein>
<name>A0ABQ5S4C2_9CHLO</name>
<keyword evidence="1" id="KW-0143">Chaperone</keyword>
<dbReference type="InterPro" id="IPR005631">
    <property type="entry name" value="SDH"/>
</dbReference>
<sequence length="169" mass="18976">MLRSAAKRFGAVWLQPVPAVCSLPSTSYSLSSSSSSVDANTSEERRKGMVNKLLYRSKQRGFLELDLLIGLWAETHIPQMGLVQLNEMAQVLDEENPDLFKWLTGQLQPPERMSKNAVFEAIRSHVAQQVQDSAPATTRATAGRDWVRGWDDSWREANKPSPEPQPKLQ</sequence>
<dbReference type="PANTHER" id="PTHR12469">
    <property type="entry name" value="PROTEIN EMI5 HOMOLOG, MITOCHONDRIAL"/>
    <property type="match status" value="1"/>
</dbReference>
<dbReference type="Pfam" id="PF03937">
    <property type="entry name" value="Sdh5"/>
    <property type="match status" value="1"/>
</dbReference>
<evidence type="ECO:0000256" key="2">
    <source>
        <dbReference type="SAM" id="MobiDB-lite"/>
    </source>
</evidence>
<evidence type="ECO:0000313" key="4">
    <source>
        <dbReference type="Proteomes" id="UP001165090"/>
    </source>
</evidence>
<feature type="compositionally biased region" description="Polar residues" evidence="2">
    <location>
        <begin position="130"/>
        <end position="140"/>
    </location>
</feature>
<feature type="region of interest" description="Disordered" evidence="2">
    <location>
        <begin position="130"/>
        <end position="169"/>
    </location>
</feature>
<dbReference type="SUPFAM" id="SSF109910">
    <property type="entry name" value="YgfY-like"/>
    <property type="match status" value="1"/>
</dbReference>
<evidence type="ECO:0000313" key="3">
    <source>
        <dbReference type="EMBL" id="GLI64743.1"/>
    </source>
</evidence>
<evidence type="ECO:0000256" key="1">
    <source>
        <dbReference type="ARBA" id="ARBA00023186"/>
    </source>
</evidence>
<reference evidence="3 4" key="1">
    <citation type="journal article" date="2023" name="IScience">
        <title>Expanded male sex-determining region conserved during the evolution of homothallism in the green alga Volvox.</title>
        <authorList>
            <person name="Yamamoto K."/>
            <person name="Matsuzaki R."/>
            <person name="Mahakham W."/>
            <person name="Heman W."/>
            <person name="Sekimoto H."/>
            <person name="Kawachi M."/>
            <person name="Minakuchi Y."/>
            <person name="Toyoda A."/>
            <person name="Nozaki H."/>
        </authorList>
    </citation>
    <scope>NUCLEOTIDE SEQUENCE [LARGE SCALE GENOMIC DNA]</scope>
    <source>
        <strain evidence="3 4">NIES-4468</strain>
    </source>
</reference>
<dbReference type="InterPro" id="IPR036714">
    <property type="entry name" value="SDH_sf"/>
</dbReference>
<gene>
    <name evidence="3" type="ORF">VaNZ11_008110</name>
</gene>